<sequence length="277" mass="27859">MTQPRNRRTNRGVALMGGGLVLGIGLAALVSTCTGSDAARSVAADASFADQCDSVPDGAHRLTVTAGDGARLGGAVGRASSEQTGSPVVVLRHGASHTLCDWLDRSAAISQETGADVVLLDRRSQGSSPGDADLSRDPSDALSALDAATQADLVDPATAVVVMGSSMGNASAFTLAAQLPRPACVVVGVSPVPVTGPLDGVATLASSGPRSPERVHLTWATDDGKVPAHVATLRRAADSAGVTVTTTEVDGDAHARAVLDQHEDAQRSVVEAISACS</sequence>
<dbReference type="EMBL" id="JBHSQI010000006">
    <property type="protein sequence ID" value="MFC6154438.1"/>
    <property type="molecule type" value="Genomic_DNA"/>
</dbReference>
<evidence type="ECO:0000313" key="4">
    <source>
        <dbReference type="Proteomes" id="UP001596098"/>
    </source>
</evidence>
<gene>
    <name evidence="3" type="ORF">ACFPWU_12285</name>
</gene>
<keyword evidence="4" id="KW-1185">Reference proteome</keyword>
<dbReference type="InterPro" id="IPR029058">
    <property type="entry name" value="AB_hydrolase_fold"/>
</dbReference>
<organism evidence="3 4">
    <name type="scientific">Nocardioides yefusunii</name>
    <dbReference type="NCBI Taxonomy" id="2500546"/>
    <lineage>
        <taxon>Bacteria</taxon>
        <taxon>Bacillati</taxon>
        <taxon>Actinomycetota</taxon>
        <taxon>Actinomycetes</taxon>
        <taxon>Propionibacteriales</taxon>
        <taxon>Nocardioidaceae</taxon>
        <taxon>Nocardioides</taxon>
    </lineage>
</organism>
<accession>A0ABW1QZF9</accession>
<proteinExistence type="predicted"/>
<dbReference type="GO" id="GO:0004177">
    <property type="term" value="F:aminopeptidase activity"/>
    <property type="evidence" value="ECO:0007669"/>
    <property type="project" value="UniProtKB-KW"/>
</dbReference>
<dbReference type="Gene3D" id="3.40.50.1820">
    <property type="entry name" value="alpha/beta hydrolase"/>
    <property type="match status" value="1"/>
</dbReference>
<dbReference type="SUPFAM" id="SSF53474">
    <property type="entry name" value="alpha/beta-Hydrolases"/>
    <property type="match status" value="1"/>
</dbReference>
<evidence type="ECO:0000313" key="3">
    <source>
        <dbReference type="EMBL" id="MFC6154438.1"/>
    </source>
</evidence>
<protein>
    <submittedName>
        <fullName evidence="3">Serine aminopeptidase domain-containing protein</fullName>
    </submittedName>
</protein>
<dbReference type="InterPro" id="IPR022742">
    <property type="entry name" value="Hydrolase_4"/>
</dbReference>
<feature type="transmembrane region" description="Helical" evidence="1">
    <location>
        <begin position="12"/>
        <end position="30"/>
    </location>
</feature>
<dbReference type="Proteomes" id="UP001596098">
    <property type="component" value="Unassembled WGS sequence"/>
</dbReference>
<keyword evidence="3" id="KW-0031">Aminopeptidase</keyword>
<evidence type="ECO:0000259" key="2">
    <source>
        <dbReference type="Pfam" id="PF12146"/>
    </source>
</evidence>
<keyword evidence="1" id="KW-0472">Membrane</keyword>
<dbReference type="Pfam" id="PF12146">
    <property type="entry name" value="Hydrolase_4"/>
    <property type="match status" value="1"/>
</dbReference>
<evidence type="ECO:0000256" key="1">
    <source>
        <dbReference type="SAM" id="Phobius"/>
    </source>
</evidence>
<dbReference type="RefSeq" id="WP_128219820.1">
    <property type="nucleotide sequence ID" value="NZ_CP034929.1"/>
</dbReference>
<keyword evidence="1" id="KW-0812">Transmembrane</keyword>
<comment type="caution">
    <text evidence="3">The sequence shown here is derived from an EMBL/GenBank/DDBJ whole genome shotgun (WGS) entry which is preliminary data.</text>
</comment>
<reference evidence="4" key="1">
    <citation type="journal article" date="2019" name="Int. J. Syst. Evol. Microbiol.">
        <title>The Global Catalogue of Microorganisms (GCM) 10K type strain sequencing project: providing services to taxonomists for standard genome sequencing and annotation.</title>
        <authorList>
            <consortium name="The Broad Institute Genomics Platform"/>
            <consortium name="The Broad Institute Genome Sequencing Center for Infectious Disease"/>
            <person name="Wu L."/>
            <person name="Ma J."/>
        </authorList>
    </citation>
    <scope>NUCLEOTIDE SEQUENCE [LARGE SCALE GENOMIC DNA]</scope>
    <source>
        <strain evidence="4">DFY28</strain>
    </source>
</reference>
<feature type="domain" description="Serine aminopeptidase S33" evidence="2">
    <location>
        <begin position="88"/>
        <end position="192"/>
    </location>
</feature>
<keyword evidence="3" id="KW-0645">Protease</keyword>
<name>A0ABW1QZF9_9ACTN</name>
<keyword evidence="1" id="KW-1133">Transmembrane helix</keyword>
<keyword evidence="3" id="KW-0378">Hydrolase</keyword>